<keyword evidence="5" id="KW-1185">Reference proteome</keyword>
<dbReference type="Pfam" id="PF00535">
    <property type="entry name" value="Glycos_transf_2"/>
    <property type="match status" value="1"/>
</dbReference>
<feature type="domain" description="Glycosyltransferase 2-like" evidence="3">
    <location>
        <begin position="36"/>
        <end position="144"/>
    </location>
</feature>
<dbReference type="Gene3D" id="3.90.550.10">
    <property type="entry name" value="Spore Coat Polysaccharide Biosynthesis Protein SpsA, Chain A"/>
    <property type="match status" value="1"/>
</dbReference>
<dbReference type="EC" id="2.4.-.-" evidence="4"/>
<gene>
    <name evidence="4" type="ORF">QVN30_10465</name>
</gene>
<evidence type="ECO:0000259" key="3">
    <source>
        <dbReference type="Pfam" id="PF00535"/>
    </source>
</evidence>
<keyword evidence="2 4" id="KW-0808">Transferase</keyword>
<evidence type="ECO:0000256" key="2">
    <source>
        <dbReference type="ARBA" id="ARBA00022679"/>
    </source>
</evidence>
<accession>A0ABT7XHP1</accession>
<sequence length="402" mass="44846">MALCNNDRFLEEKRANYVINKSFKMRRENCASPVISIVIPAYNAAESLKRALMSISAWKGKDLEVIVVDDGSEDNTISVANSIALTDSRLTVIHQDNMGRSSARNTGISIAHGEWLMFVDADDYLLAGWDGVTKDALNQYGNSVDYLIFSMTRSDLEDSTVSISSVDGNHTSTKITASVLKDALIKGKSIGYDSIKSQGFEWNACWARLFRRRLVIEAAEGHGGLPFPPCLRFSEDRLFNLAVLDTMGDSEIALVDVPIYYWDLGLSSTVGNASPDDALSLNDFVVAVDEMRLEHEKANLVAQEAFFQFRRSASLSIFKLAKATRTWKNLLENSCILEAVPQMSRFAGKHVRLHRLSLVLLKKRYVLPGLFIQHVTQRIGGALRTARGWMKRRRSKLNTGAE</sequence>
<reference evidence="4" key="1">
    <citation type="submission" date="2023-06" db="EMBL/GenBank/DDBJ databases">
        <authorList>
            <person name="Zeman M."/>
            <person name="Kubasova T."/>
            <person name="Jahodarova E."/>
            <person name="Nykrynova M."/>
            <person name="Rychlik I."/>
        </authorList>
    </citation>
    <scope>NUCLEOTIDE SEQUENCE</scope>
    <source>
        <strain evidence="4">176_SSukc20</strain>
    </source>
</reference>
<keyword evidence="1 4" id="KW-0328">Glycosyltransferase</keyword>
<dbReference type="InterPro" id="IPR001173">
    <property type="entry name" value="Glyco_trans_2-like"/>
</dbReference>
<comment type="caution">
    <text evidence="4">The sequence shown here is derived from an EMBL/GenBank/DDBJ whole genome shotgun (WGS) entry which is preliminary data.</text>
</comment>
<protein>
    <submittedName>
        <fullName evidence="4">Glycosyltransferase family 2 protein</fullName>
        <ecNumber evidence="4">2.4.-.-</ecNumber>
    </submittedName>
</protein>
<dbReference type="RefSeq" id="WP_289836309.1">
    <property type="nucleotide sequence ID" value="NZ_JAUEIQ010000012.1"/>
</dbReference>
<evidence type="ECO:0000313" key="4">
    <source>
        <dbReference type="EMBL" id="MDN0064727.1"/>
    </source>
</evidence>
<dbReference type="SUPFAM" id="SSF53448">
    <property type="entry name" value="Nucleotide-diphospho-sugar transferases"/>
    <property type="match status" value="1"/>
</dbReference>
<dbReference type="EMBL" id="JAUEIQ010000012">
    <property type="protein sequence ID" value="MDN0064727.1"/>
    <property type="molecule type" value="Genomic_DNA"/>
</dbReference>
<dbReference type="Proteomes" id="UP001168435">
    <property type="component" value="Unassembled WGS sequence"/>
</dbReference>
<dbReference type="PANTHER" id="PTHR22916">
    <property type="entry name" value="GLYCOSYLTRANSFERASE"/>
    <property type="match status" value="1"/>
</dbReference>
<dbReference type="GO" id="GO:0016757">
    <property type="term" value="F:glycosyltransferase activity"/>
    <property type="evidence" value="ECO:0007669"/>
    <property type="project" value="UniProtKB-KW"/>
</dbReference>
<evidence type="ECO:0000313" key="5">
    <source>
        <dbReference type="Proteomes" id="UP001168435"/>
    </source>
</evidence>
<dbReference type="PANTHER" id="PTHR22916:SF51">
    <property type="entry name" value="GLYCOSYLTRANSFERASE EPSH-RELATED"/>
    <property type="match status" value="1"/>
</dbReference>
<dbReference type="CDD" id="cd00761">
    <property type="entry name" value="Glyco_tranf_GTA_type"/>
    <property type="match status" value="1"/>
</dbReference>
<name>A0ABT7XHP1_9ACTN</name>
<dbReference type="InterPro" id="IPR029044">
    <property type="entry name" value="Nucleotide-diphossugar_trans"/>
</dbReference>
<reference evidence="4" key="2">
    <citation type="submission" date="2024-05" db="EMBL/GenBank/DDBJ databases">
        <title>Identification and characterization of horizontal gene transfer across gut microbiota members of farm animals based on homology search.</title>
        <authorList>
            <person name="Schwarzerova J."/>
            <person name="Nykrynova M."/>
            <person name="Jureckova K."/>
            <person name="Cejkova D."/>
            <person name="Rychlik I."/>
        </authorList>
    </citation>
    <scope>NUCLEOTIDE SEQUENCE</scope>
    <source>
        <strain evidence="4">176_SSukc20</strain>
    </source>
</reference>
<organism evidence="4 5">
    <name type="scientific">Collinsella ihumii</name>
    <dbReference type="NCBI Taxonomy" id="1720204"/>
    <lineage>
        <taxon>Bacteria</taxon>
        <taxon>Bacillati</taxon>
        <taxon>Actinomycetota</taxon>
        <taxon>Coriobacteriia</taxon>
        <taxon>Coriobacteriales</taxon>
        <taxon>Coriobacteriaceae</taxon>
        <taxon>Collinsella</taxon>
    </lineage>
</organism>
<proteinExistence type="predicted"/>
<evidence type="ECO:0000256" key="1">
    <source>
        <dbReference type="ARBA" id="ARBA00022676"/>
    </source>
</evidence>